<dbReference type="RefSeq" id="WP_007256061.1">
    <property type="nucleotide sequence ID" value="NZ_CH724108.1"/>
</dbReference>
<feature type="domain" description="CN hydrolase" evidence="3">
    <location>
        <begin position="2"/>
        <end position="236"/>
    </location>
</feature>
<dbReference type="InterPro" id="IPR001110">
    <property type="entry name" value="UPF0012_CS"/>
</dbReference>
<evidence type="ECO:0000259" key="3">
    <source>
        <dbReference type="PROSITE" id="PS50263"/>
    </source>
</evidence>
<dbReference type="SUPFAM" id="SSF56317">
    <property type="entry name" value="Carbon-nitrogen hydrolase"/>
    <property type="match status" value="1"/>
</dbReference>
<name>Q2CC45_OCEGH</name>
<evidence type="ECO:0000256" key="2">
    <source>
        <dbReference type="ARBA" id="ARBA00022801"/>
    </source>
</evidence>
<dbReference type="OrthoDB" id="9811121at2"/>
<dbReference type="PANTHER" id="PTHR43674:SF2">
    <property type="entry name" value="BETA-UREIDOPROPIONASE"/>
    <property type="match status" value="1"/>
</dbReference>
<accession>Q2CC45</accession>
<keyword evidence="2 4" id="KW-0378">Hydrolase</keyword>
<dbReference type="Pfam" id="PF00795">
    <property type="entry name" value="CN_hydrolase"/>
    <property type="match status" value="1"/>
</dbReference>
<dbReference type="PROSITE" id="PS50263">
    <property type="entry name" value="CN_HYDROLASE"/>
    <property type="match status" value="1"/>
</dbReference>
<evidence type="ECO:0000313" key="4">
    <source>
        <dbReference type="EMBL" id="EAR50236.1"/>
    </source>
</evidence>
<dbReference type="HOGENOM" id="CLU_030130_3_1_5"/>
<comment type="similarity">
    <text evidence="1">Belongs to the carbon-nitrogen hydrolase superfamily. NIT1/NIT2 family.</text>
</comment>
<dbReference type="PROSITE" id="PS01227">
    <property type="entry name" value="UPF0012"/>
    <property type="match status" value="1"/>
</dbReference>
<dbReference type="Proteomes" id="UP000003635">
    <property type="component" value="Unassembled WGS sequence"/>
</dbReference>
<dbReference type="AlphaFoldDB" id="Q2CC45"/>
<protein>
    <submittedName>
        <fullName evidence="4">Putative hydrolase</fullName>
    </submittedName>
</protein>
<evidence type="ECO:0000256" key="1">
    <source>
        <dbReference type="ARBA" id="ARBA00010613"/>
    </source>
</evidence>
<dbReference type="Gene3D" id="3.60.110.10">
    <property type="entry name" value="Carbon-nitrogen hydrolase"/>
    <property type="match status" value="1"/>
</dbReference>
<dbReference type="CDD" id="cd07576">
    <property type="entry name" value="R-amidase_like"/>
    <property type="match status" value="1"/>
</dbReference>
<dbReference type="STRING" id="314256.OG2516_12679"/>
<dbReference type="eggNOG" id="COG0388">
    <property type="taxonomic scope" value="Bacteria"/>
</dbReference>
<evidence type="ECO:0000313" key="5">
    <source>
        <dbReference type="Proteomes" id="UP000003635"/>
    </source>
</evidence>
<dbReference type="PANTHER" id="PTHR43674">
    <property type="entry name" value="NITRILASE C965.09-RELATED"/>
    <property type="match status" value="1"/>
</dbReference>
<sequence length="258" mass="27456">MLRIALWQGAGIAGDLDATLAEVARRADEAREQGAGLLVFPEGYLTGYHVPGLAPGGLPGVEAALEQVADIAARTGLTILMGTHLDTPDGLSNAAVAFGPDGRELGRYAKRMLFGGWEKDTFRPGAAPLRFECGGLRVGVVICYDVEFPELLRAEAEAGVDLVAVPTALMEPHERISRQVVPVRAMENQVFVAYANRAGTEPDLRFVGLSRICGPRGETLTEADAAPTLLFADLDRQVLLDERAESSYLADLATARGA</sequence>
<comment type="caution">
    <text evidence="4">The sequence shown here is derived from an EMBL/GenBank/DDBJ whole genome shotgun (WGS) entry which is preliminary data.</text>
</comment>
<dbReference type="EMBL" id="AAOT01000033">
    <property type="protein sequence ID" value="EAR50236.1"/>
    <property type="molecule type" value="Genomic_DNA"/>
</dbReference>
<dbReference type="InterPro" id="IPR003010">
    <property type="entry name" value="C-N_Hydrolase"/>
</dbReference>
<dbReference type="InterPro" id="IPR036526">
    <property type="entry name" value="C-N_Hydrolase_sf"/>
</dbReference>
<gene>
    <name evidence="4" type="ORF">OG2516_12679</name>
</gene>
<dbReference type="InterPro" id="IPR050345">
    <property type="entry name" value="Aliph_Amidase/BUP"/>
</dbReference>
<proteinExistence type="inferred from homology"/>
<keyword evidence="5" id="KW-1185">Reference proteome</keyword>
<reference evidence="4 5" key="1">
    <citation type="journal article" date="2010" name="J. Bacteriol.">
        <title>Genome sequences of Oceanicola granulosus HTCC2516(T) and Oceanicola batsensis HTCC2597(TDelta).</title>
        <authorList>
            <person name="Thrash J.C."/>
            <person name="Cho J.C."/>
            <person name="Vergin K.L."/>
            <person name="Giovannoni S.J."/>
        </authorList>
    </citation>
    <scope>NUCLEOTIDE SEQUENCE [LARGE SCALE GENOMIC DNA]</scope>
    <source>
        <strain evidence="5">ATCC BAA-861 / DSM 15982 / KCTC 12143 / HTCC2516</strain>
    </source>
</reference>
<dbReference type="InterPro" id="IPR044083">
    <property type="entry name" value="RamA-like"/>
</dbReference>
<dbReference type="GO" id="GO:0016811">
    <property type="term" value="F:hydrolase activity, acting on carbon-nitrogen (but not peptide) bonds, in linear amides"/>
    <property type="evidence" value="ECO:0007669"/>
    <property type="project" value="UniProtKB-ARBA"/>
</dbReference>
<organism evidence="4 5">
    <name type="scientific">Oceanicola granulosus (strain ATCC BAA-861 / DSM 15982 / KCTC 12143 / HTCC2516)</name>
    <dbReference type="NCBI Taxonomy" id="314256"/>
    <lineage>
        <taxon>Bacteria</taxon>
        <taxon>Pseudomonadati</taxon>
        <taxon>Pseudomonadota</taxon>
        <taxon>Alphaproteobacteria</taxon>
        <taxon>Rhodobacterales</taxon>
        <taxon>Roseobacteraceae</taxon>
        <taxon>Oceanicola</taxon>
    </lineage>
</organism>